<proteinExistence type="predicted"/>
<dbReference type="GO" id="GO:0005813">
    <property type="term" value="C:centrosome"/>
    <property type="evidence" value="ECO:0007669"/>
    <property type="project" value="TreeGrafter"/>
</dbReference>
<feature type="region of interest" description="Disordered" evidence="1">
    <location>
        <begin position="105"/>
        <end position="192"/>
    </location>
</feature>
<dbReference type="Proteomes" id="UP000299084">
    <property type="component" value="Unassembled WGS sequence"/>
</dbReference>
<dbReference type="PANTHER" id="PTHR21553:SF33">
    <property type="entry name" value="CEP295 N-TERMINAL-LIKE PROTEIN"/>
    <property type="match status" value="1"/>
</dbReference>
<evidence type="ECO:0000313" key="2">
    <source>
        <dbReference type="EMBL" id="KAB1264864.1"/>
    </source>
</evidence>
<gene>
    <name evidence="2" type="ORF">Cadr_000019892</name>
</gene>
<keyword evidence="3" id="KW-1185">Reference proteome</keyword>
<evidence type="ECO:0000256" key="1">
    <source>
        <dbReference type="SAM" id="MobiDB-lite"/>
    </source>
</evidence>
<dbReference type="GO" id="GO:0005829">
    <property type="term" value="C:cytosol"/>
    <property type="evidence" value="ECO:0007669"/>
    <property type="project" value="TreeGrafter"/>
</dbReference>
<feature type="compositionally biased region" description="Basic and acidic residues" evidence="1">
    <location>
        <begin position="490"/>
        <end position="503"/>
    </location>
</feature>
<name>A0A5N4D185_CAMDR</name>
<evidence type="ECO:0000313" key="3">
    <source>
        <dbReference type="Proteomes" id="UP000299084"/>
    </source>
</evidence>
<dbReference type="GO" id="GO:0005814">
    <property type="term" value="C:centriole"/>
    <property type="evidence" value="ECO:0007669"/>
    <property type="project" value="TreeGrafter"/>
</dbReference>
<dbReference type="STRING" id="9838.ENSCDRP00005028200"/>
<organism evidence="2 3">
    <name type="scientific">Camelus dromedarius</name>
    <name type="common">Dromedary</name>
    <name type="synonym">Arabian camel</name>
    <dbReference type="NCBI Taxonomy" id="9838"/>
    <lineage>
        <taxon>Eukaryota</taxon>
        <taxon>Metazoa</taxon>
        <taxon>Chordata</taxon>
        <taxon>Craniata</taxon>
        <taxon>Vertebrata</taxon>
        <taxon>Euteleostomi</taxon>
        <taxon>Mammalia</taxon>
        <taxon>Eutheria</taxon>
        <taxon>Laurasiatheria</taxon>
        <taxon>Artiodactyla</taxon>
        <taxon>Tylopoda</taxon>
        <taxon>Camelidae</taxon>
        <taxon>Camelus</taxon>
    </lineage>
</organism>
<feature type="region of interest" description="Disordered" evidence="1">
    <location>
        <begin position="439"/>
        <end position="520"/>
    </location>
</feature>
<reference evidence="2 3" key="1">
    <citation type="journal article" date="2019" name="Mol. Ecol. Resour.">
        <title>Improving Illumina assemblies with Hi-C and long reads: an example with the North African dromedary.</title>
        <authorList>
            <person name="Elbers J.P."/>
            <person name="Rogers M.F."/>
            <person name="Perelman P.L."/>
            <person name="Proskuryakova A.A."/>
            <person name="Serdyukova N.A."/>
            <person name="Johnson W.E."/>
            <person name="Horin P."/>
            <person name="Corander J."/>
            <person name="Murphy D."/>
            <person name="Burger P.A."/>
        </authorList>
    </citation>
    <scope>NUCLEOTIDE SEQUENCE [LARGE SCALE GENOMIC DNA]</scope>
    <source>
        <strain evidence="2">Drom800</strain>
        <tissue evidence="2">Blood</tissue>
    </source>
</reference>
<feature type="region of interest" description="Disordered" evidence="1">
    <location>
        <begin position="220"/>
        <end position="277"/>
    </location>
</feature>
<dbReference type="EMBL" id="JWIN03000016">
    <property type="protein sequence ID" value="KAB1264864.1"/>
    <property type="molecule type" value="Genomic_DNA"/>
</dbReference>
<dbReference type="PANTHER" id="PTHR21553">
    <property type="entry name" value="ALMS1-RELATED"/>
    <property type="match status" value="1"/>
</dbReference>
<dbReference type="GO" id="GO:0046599">
    <property type="term" value="P:regulation of centriole replication"/>
    <property type="evidence" value="ECO:0007669"/>
    <property type="project" value="TreeGrafter"/>
</dbReference>
<feature type="compositionally biased region" description="Basic residues" evidence="1">
    <location>
        <begin position="440"/>
        <end position="451"/>
    </location>
</feature>
<feature type="compositionally biased region" description="Basic and acidic residues" evidence="1">
    <location>
        <begin position="452"/>
        <end position="467"/>
    </location>
</feature>
<feature type="compositionally biased region" description="Basic and acidic residues" evidence="1">
    <location>
        <begin position="120"/>
        <end position="132"/>
    </location>
</feature>
<feature type="region of interest" description="Disordered" evidence="1">
    <location>
        <begin position="309"/>
        <end position="362"/>
    </location>
</feature>
<dbReference type="AlphaFoldDB" id="A0A5N4D185"/>
<accession>A0A5N4D185</accession>
<feature type="region of interest" description="Disordered" evidence="1">
    <location>
        <begin position="1"/>
        <end position="24"/>
    </location>
</feature>
<comment type="caution">
    <text evidence="2">The sequence shown here is derived from an EMBL/GenBank/DDBJ whole genome shotgun (WGS) entry which is preliminary data.</text>
</comment>
<sequence>MKRNTERAAPWSPSPDDEASLSRQKHKLLQVRERGDVPLQRRQDLQQQESQLLQRLAQVLGAESLGAPDQQVQGLERLWLAHLLGVGGGRAEDCELDLEGLAQRGAARPPRAGGKPRAAVRAEKSHREELVRRQPWRSVSRRGAVDQERPGASRAPGLTPPTPAPPERRKGKRGLSVKTGGGHRPVDPELSRGSDVGKLLALAREIMCLEKWGREAAWDGRRLPGKGSALPAQGPRTTCLHQSPEGPASSPEQLWPAGRAHRSETSSLACPRRFSSKSRWQRELEFAFEELFNTNRKLKKHLSLYLDLKPRTEQSPSEEQGFLGMQSRSRESQREKKARDPEADVVPAGEPMSPAGADAHLTPSKTSLKMLLSTLENPKSHRMAKCVVQNDSTQSPEAGMLMGRKNLFSCSPESGQELPRPCELHPRGQVDRAGLIVARQKQKMQMKRQRPKQLELLKPFEHPKESLGADLQTEPEGGRREPRQANLARLRPDSRPDPGKEGAYDCSPASPSAGFVDDDGHSQMIRDLQQHILEQNKLHKQFLEEARKRLQEFQRLC</sequence>
<dbReference type="OrthoDB" id="6359887at2759"/>
<feature type="compositionally biased region" description="Low complexity" evidence="1">
    <location>
        <begin position="105"/>
        <end position="119"/>
    </location>
</feature>
<feature type="compositionally biased region" description="Basic and acidic residues" evidence="1">
    <location>
        <begin position="328"/>
        <end position="342"/>
    </location>
</feature>
<protein>
    <submittedName>
        <fullName evidence="2">CEP295 N-terminal-like protein</fullName>
    </submittedName>
</protein>